<keyword evidence="3" id="KW-1133">Transmembrane helix</keyword>
<accession>A0ABY4T6E9</accession>
<sequence>MAGQCIAVLWATENTLFHSYVAVVTTVALAILLCARRMSLAVKHNRPLWALLLASLAAKGVAFTLLLIDSTHHSEGTLVMVDPSFWFCVAGWFLIAAASFDAATPTVRWASLGDILTSILSVGLFYVLLRAAIEGPMAADSAVFLTRLFDALDGFVAAIVLLRFLGTRRADERRFFGVVAAFTVTDAIAAAVHNRLVVATDSYLPELLLTLPMVVVGMLLSRRKAIWLRGFRPSLLQRRLSRMVRPFALSLATCFVALATAHVDKTLAIRALVAALTLFAGRNALVVWYHLSAEDQMRVLRRRLQHAAVHDPLTGLLNRRGLFHILQREYDAARHPAGFSIAMIDVDHFKRFNDEYGHQAGDRCLVHVARSLTQIADAVPSCVVSRYGGEEFVLLFPGVTLESALLHVERARIEVALAPPSPLPPDTRITFSAGLVTVEGGRWPPIDELLRQADSAVYAAKAEGRDRSVGAALVTA</sequence>
<evidence type="ECO:0000313" key="5">
    <source>
        <dbReference type="EMBL" id="URL60186.1"/>
    </source>
</evidence>
<feature type="domain" description="GGDEF" evidence="4">
    <location>
        <begin position="337"/>
        <end position="473"/>
    </location>
</feature>
<evidence type="ECO:0000256" key="1">
    <source>
        <dbReference type="ARBA" id="ARBA00012528"/>
    </source>
</evidence>
<dbReference type="PROSITE" id="PS50887">
    <property type="entry name" value="GGDEF"/>
    <property type="match status" value="1"/>
</dbReference>
<comment type="catalytic activity">
    <reaction evidence="2">
        <text>2 GTP = 3',3'-c-di-GMP + 2 diphosphate</text>
        <dbReference type="Rhea" id="RHEA:24898"/>
        <dbReference type="ChEBI" id="CHEBI:33019"/>
        <dbReference type="ChEBI" id="CHEBI:37565"/>
        <dbReference type="ChEBI" id="CHEBI:58805"/>
        <dbReference type="EC" id="2.7.7.65"/>
    </reaction>
</comment>
<dbReference type="Gene3D" id="3.30.70.270">
    <property type="match status" value="1"/>
</dbReference>
<dbReference type="CDD" id="cd01949">
    <property type="entry name" value="GGDEF"/>
    <property type="match status" value="1"/>
</dbReference>
<feature type="transmembrane region" description="Helical" evidence="3">
    <location>
        <begin position="115"/>
        <end position="133"/>
    </location>
</feature>
<dbReference type="Proteomes" id="UP001056681">
    <property type="component" value="Chromosome"/>
</dbReference>
<dbReference type="SMART" id="SM00267">
    <property type="entry name" value="GGDEF"/>
    <property type="match status" value="1"/>
</dbReference>
<keyword evidence="3" id="KW-0812">Transmembrane</keyword>
<feature type="transmembrane region" description="Helical" evidence="3">
    <location>
        <begin position="203"/>
        <end position="222"/>
    </location>
</feature>
<evidence type="ECO:0000256" key="3">
    <source>
        <dbReference type="SAM" id="Phobius"/>
    </source>
</evidence>
<evidence type="ECO:0000259" key="4">
    <source>
        <dbReference type="PROSITE" id="PS50887"/>
    </source>
</evidence>
<dbReference type="EMBL" id="CP063231">
    <property type="protein sequence ID" value="URL60186.1"/>
    <property type="molecule type" value="Genomic_DNA"/>
</dbReference>
<dbReference type="PANTHER" id="PTHR45138">
    <property type="entry name" value="REGULATORY COMPONENTS OF SENSORY TRANSDUCTION SYSTEM"/>
    <property type="match status" value="1"/>
</dbReference>
<evidence type="ECO:0000256" key="2">
    <source>
        <dbReference type="ARBA" id="ARBA00034247"/>
    </source>
</evidence>
<feature type="transmembrane region" description="Helical" evidence="3">
    <location>
        <begin position="145"/>
        <end position="164"/>
    </location>
</feature>
<keyword evidence="3" id="KW-0472">Membrane</keyword>
<dbReference type="Pfam" id="PF00990">
    <property type="entry name" value="GGDEF"/>
    <property type="match status" value="1"/>
</dbReference>
<name>A0ABY4T6E9_9GAMM</name>
<feature type="transmembrane region" description="Helical" evidence="3">
    <location>
        <begin position="267"/>
        <end position="291"/>
    </location>
</feature>
<dbReference type="NCBIfam" id="TIGR00254">
    <property type="entry name" value="GGDEF"/>
    <property type="match status" value="1"/>
</dbReference>
<proteinExistence type="predicted"/>
<feature type="transmembrane region" description="Helical" evidence="3">
    <location>
        <begin position="84"/>
        <end position="103"/>
    </location>
</feature>
<dbReference type="InterPro" id="IPR029787">
    <property type="entry name" value="Nucleotide_cyclase"/>
</dbReference>
<keyword evidence="6" id="KW-1185">Reference proteome</keyword>
<dbReference type="InterPro" id="IPR050469">
    <property type="entry name" value="Diguanylate_Cyclase"/>
</dbReference>
<feature type="transmembrane region" description="Helical" evidence="3">
    <location>
        <begin position="17"/>
        <end position="35"/>
    </location>
</feature>
<feature type="transmembrane region" description="Helical" evidence="3">
    <location>
        <begin position="176"/>
        <end position="197"/>
    </location>
</feature>
<reference evidence="5" key="1">
    <citation type="submission" date="2020-10" db="EMBL/GenBank/DDBJ databases">
        <title>Whole-genome sequence of Luteibacter sp. EIF3.</title>
        <authorList>
            <person name="Friedrich I."/>
            <person name="Hertel R."/>
            <person name="Daniel R."/>
        </authorList>
    </citation>
    <scope>NUCLEOTIDE SEQUENCE</scope>
    <source>
        <strain evidence="5">EIF3</strain>
    </source>
</reference>
<organism evidence="5 6">
    <name type="scientific">Luteibacter flocculans</name>
    <dbReference type="NCBI Taxonomy" id="2780091"/>
    <lineage>
        <taxon>Bacteria</taxon>
        <taxon>Pseudomonadati</taxon>
        <taxon>Pseudomonadota</taxon>
        <taxon>Gammaproteobacteria</taxon>
        <taxon>Lysobacterales</taxon>
        <taxon>Rhodanobacteraceae</taxon>
        <taxon>Luteibacter</taxon>
    </lineage>
</organism>
<dbReference type="SUPFAM" id="SSF55073">
    <property type="entry name" value="Nucleotide cyclase"/>
    <property type="match status" value="1"/>
</dbReference>
<protein>
    <recommendedName>
        <fullName evidence="1">diguanylate cyclase</fullName>
        <ecNumber evidence="1">2.7.7.65</ecNumber>
    </recommendedName>
</protein>
<dbReference type="PANTHER" id="PTHR45138:SF9">
    <property type="entry name" value="DIGUANYLATE CYCLASE DGCM-RELATED"/>
    <property type="match status" value="1"/>
</dbReference>
<evidence type="ECO:0000313" key="6">
    <source>
        <dbReference type="Proteomes" id="UP001056681"/>
    </source>
</evidence>
<dbReference type="RefSeq" id="WP_250340640.1">
    <property type="nucleotide sequence ID" value="NZ_CP063231.1"/>
</dbReference>
<feature type="transmembrane region" description="Helical" evidence="3">
    <location>
        <begin position="47"/>
        <end position="68"/>
    </location>
</feature>
<dbReference type="InterPro" id="IPR000160">
    <property type="entry name" value="GGDEF_dom"/>
</dbReference>
<gene>
    <name evidence="5" type="ORF">IM816_08970</name>
</gene>
<dbReference type="EC" id="2.7.7.65" evidence="1"/>
<feature type="transmembrane region" description="Helical" evidence="3">
    <location>
        <begin position="243"/>
        <end position="261"/>
    </location>
</feature>
<dbReference type="InterPro" id="IPR043128">
    <property type="entry name" value="Rev_trsase/Diguanyl_cyclase"/>
</dbReference>